<dbReference type="InterPro" id="IPR006260">
    <property type="entry name" value="TonB/TolA_C"/>
</dbReference>
<proteinExistence type="predicted"/>
<sequence>MIGVLFALALAMPAPPPDAPAPDQAPAEDCPATRMVQPRYPVKEARANKTGLVLVGARFDDCGRVTETRIDKSSGITAFDESALASVAAYVLSAGQRAKASDGWIQAPVKFGGFRTVVPVSIPWPRSHRRPVYLKDDEPFPFESIQAFQAAAPDSGDKVYTPPYAMGRDPQIGFIHTSLVPDARDPLVFWFRYTVQPPRPASPTAPLPENIRVGVARYRLVEEQGVPVVRLAILCERSADECGRLETFLFEGLPFAKARRH</sequence>
<evidence type="ECO:0000259" key="5">
    <source>
        <dbReference type="PROSITE" id="PS52015"/>
    </source>
</evidence>
<dbReference type="EMBL" id="BMKC01000001">
    <property type="protein sequence ID" value="GGA69933.1"/>
    <property type="molecule type" value="Genomic_DNA"/>
</dbReference>
<feature type="domain" description="TonB C-terminal" evidence="5">
    <location>
        <begin position="25"/>
        <end position="120"/>
    </location>
</feature>
<dbReference type="RefSeq" id="WP_188660928.1">
    <property type="nucleotide sequence ID" value="NZ_BMKC01000001.1"/>
</dbReference>
<dbReference type="NCBIfam" id="TIGR01352">
    <property type="entry name" value="tonB_Cterm"/>
    <property type="match status" value="1"/>
</dbReference>
<organism evidence="6 7">
    <name type="scientific">Arenimonas soli</name>
    <dbReference type="NCBI Taxonomy" id="2269504"/>
    <lineage>
        <taxon>Bacteria</taxon>
        <taxon>Pseudomonadati</taxon>
        <taxon>Pseudomonadota</taxon>
        <taxon>Gammaproteobacteria</taxon>
        <taxon>Lysobacterales</taxon>
        <taxon>Lysobacteraceae</taxon>
        <taxon>Arenimonas</taxon>
    </lineage>
</organism>
<evidence type="ECO:0000256" key="4">
    <source>
        <dbReference type="ARBA" id="ARBA00023136"/>
    </source>
</evidence>
<dbReference type="SUPFAM" id="SSF74653">
    <property type="entry name" value="TolA/TonB C-terminal domain"/>
    <property type="match status" value="1"/>
</dbReference>
<dbReference type="PROSITE" id="PS52015">
    <property type="entry name" value="TONB_CTD"/>
    <property type="match status" value="1"/>
</dbReference>
<comment type="subcellular location">
    <subcellularLocation>
        <location evidence="1">Membrane</location>
        <topology evidence="1">Single-pass membrane protein</topology>
    </subcellularLocation>
</comment>
<dbReference type="Pfam" id="PF03544">
    <property type="entry name" value="TonB_C"/>
    <property type="match status" value="1"/>
</dbReference>
<reference evidence="7" key="1">
    <citation type="journal article" date="2019" name="Int. J. Syst. Evol. Microbiol.">
        <title>The Global Catalogue of Microorganisms (GCM) 10K type strain sequencing project: providing services to taxonomists for standard genome sequencing and annotation.</title>
        <authorList>
            <consortium name="The Broad Institute Genomics Platform"/>
            <consortium name="The Broad Institute Genome Sequencing Center for Infectious Disease"/>
            <person name="Wu L."/>
            <person name="Ma J."/>
        </authorList>
    </citation>
    <scope>NUCLEOTIDE SEQUENCE [LARGE SCALE GENOMIC DNA]</scope>
    <source>
        <strain evidence="7">CGMCC 1.15905</strain>
    </source>
</reference>
<keyword evidence="4" id="KW-0472">Membrane</keyword>
<protein>
    <recommendedName>
        <fullName evidence="5">TonB C-terminal domain-containing protein</fullName>
    </recommendedName>
</protein>
<evidence type="ECO:0000313" key="7">
    <source>
        <dbReference type="Proteomes" id="UP000623419"/>
    </source>
</evidence>
<evidence type="ECO:0000256" key="3">
    <source>
        <dbReference type="ARBA" id="ARBA00022989"/>
    </source>
</evidence>
<keyword evidence="7" id="KW-1185">Reference proteome</keyword>
<dbReference type="InterPro" id="IPR037682">
    <property type="entry name" value="TonB_C"/>
</dbReference>
<evidence type="ECO:0000313" key="6">
    <source>
        <dbReference type="EMBL" id="GGA69933.1"/>
    </source>
</evidence>
<keyword evidence="3" id="KW-1133">Transmembrane helix</keyword>
<comment type="caution">
    <text evidence="6">The sequence shown here is derived from an EMBL/GenBank/DDBJ whole genome shotgun (WGS) entry which is preliminary data.</text>
</comment>
<evidence type="ECO:0000256" key="2">
    <source>
        <dbReference type="ARBA" id="ARBA00022692"/>
    </source>
</evidence>
<gene>
    <name evidence="6" type="ORF">GCM10011521_05080</name>
</gene>
<accession>A0ABQ1HBU9</accession>
<evidence type="ECO:0000256" key="1">
    <source>
        <dbReference type="ARBA" id="ARBA00004167"/>
    </source>
</evidence>
<dbReference type="Proteomes" id="UP000623419">
    <property type="component" value="Unassembled WGS sequence"/>
</dbReference>
<keyword evidence="2" id="KW-0812">Transmembrane</keyword>
<dbReference type="Gene3D" id="3.30.1150.10">
    <property type="match status" value="1"/>
</dbReference>
<name>A0ABQ1HBU9_9GAMM</name>